<dbReference type="Gene3D" id="2.40.10.120">
    <property type="match status" value="1"/>
</dbReference>
<dbReference type="Pfam" id="PF13432">
    <property type="entry name" value="TPR_16"/>
    <property type="match status" value="2"/>
</dbReference>
<sequence length="492" mass="52500">MSAVSKGGESTVRRRRFVFLAVPLLCFVSASSYGRALDADSLAKKIEPSVMRILERSPSGTAVPAGSGFLVSADGKLVTNDHGSKRAEELAAQAADGRVYRVVSILARDAREDRELLQLAAKDLPFLSISSPLSVREGETVAIVPNRWAGQDRISFGTVSLVRGSSGKKFPFAVSGAVPRLHAGAPVIGAEGRVLGVATARVLRAGSGKMVVAVAPIGKVVVLPGGGVADQVESPSGGAVAEKPNRNPMADLWKPLRSSAAGENAVNSASADPGSRERGGEEEAAWGLLRSGRYGKAAEAFEEALHRKSSDARNWLGFGLAKRGLGQTEEAATIFRQALRLDRSSREAWRELGEVDLRLGRYGEAADSFGRAVRLGPQDARAWLGVAEAAAALKKRQEASAALDQVRDLAPADGEIWQAAGKVYLQLGKREEAAMAFQRAADCNPEDPRAWLELGLLSVELKRTERAEEILPKLLELDREMGMKLVEALEKR</sequence>
<organism evidence="3 4">
    <name type="scientific">Methylacidimicrobium cyclopophantes</name>
    <dbReference type="NCBI Taxonomy" id="1041766"/>
    <lineage>
        <taxon>Bacteria</taxon>
        <taxon>Pseudomonadati</taxon>
        <taxon>Verrucomicrobiota</taxon>
        <taxon>Methylacidimicrobium</taxon>
    </lineage>
</organism>
<dbReference type="SUPFAM" id="SSF50494">
    <property type="entry name" value="Trypsin-like serine proteases"/>
    <property type="match status" value="1"/>
</dbReference>
<protein>
    <submittedName>
        <fullName evidence="3">TPR repeat-containing protein YrrB</fullName>
    </submittedName>
</protein>
<dbReference type="SMART" id="SM00028">
    <property type="entry name" value="TPR"/>
    <property type="match status" value="6"/>
</dbReference>
<dbReference type="PANTHER" id="PTHR12558:SF13">
    <property type="entry name" value="CELL DIVISION CYCLE PROTEIN 27 HOMOLOG"/>
    <property type="match status" value="1"/>
</dbReference>
<feature type="repeat" description="TPR" evidence="1">
    <location>
        <begin position="312"/>
        <end position="345"/>
    </location>
</feature>
<accession>A0A5E6MBP7</accession>
<dbReference type="EMBL" id="CABFUZ020000136">
    <property type="protein sequence ID" value="VVM06952.1"/>
    <property type="molecule type" value="Genomic_DNA"/>
</dbReference>
<dbReference type="PANTHER" id="PTHR12558">
    <property type="entry name" value="CELL DIVISION CYCLE 16,23,27"/>
    <property type="match status" value="1"/>
</dbReference>
<dbReference type="PROSITE" id="PS50005">
    <property type="entry name" value="TPR"/>
    <property type="match status" value="4"/>
</dbReference>
<dbReference type="InterPro" id="IPR011990">
    <property type="entry name" value="TPR-like_helical_dom_sf"/>
</dbReference>
<dbReference type="InterPro" id="IPR009003">
    <property type="entry name" value="Peptidase_S1_PA"/>
</dbReference>
<proteinExistence type="predicted"/>
<dbReference type="RefSeq" id="WP_142525374.1">
    <property type="nucleotide sequence ID" value="NZ_CABFUZ020000136.1"/>
</dbReference>
<dbReference type="AlphaFoldDB" id="A0A5E6MBP7"/>
<keyword evidence="4" id="KW-1185">Reference proteome</keyword>
<reference evidence="3" key="1">
    <citation type="submission" date="2019-09" db="EMBL/GenBank/DDBJ databases">
        <authorList>
            <person name="Cremers G."/>
        </authorList>
    </citation>
    <scope>NUCLEOTIDE SEQUENCE [LARGE SCALE GENOMIC DNA]</scope>
    <source>
        <strain evidence="3">3B</strain>
    </source>
</reference>
<evidence type="ECO:0000256" key="1">
    <source>
        <dbReference type="PROSITE-ProRule" id="PRU00339"/>
    </source>
</evidence>
<dbReference type="OrthoDB" id="181778at2"/>
<evidence type="ECO:0000313" key="3">
    <source>
        <dbReference type="EMBL" id="VVM06952.1"/>
    </source>
</evidence>
<comment type="caution">
    <text evidence="3">The sequence shown here is derived from an EMBL/GenBank/DDBJ whole genome shotgun (WGS) entry which is preliminary data.</text>
</comment>
<evidence type="ECO:0000313" key="4">
    <source>
        <dbReference type="Proteomes" id="UP000381693"/>
    </source>
</evidence>
<feature type="region of interest" description="Disordered" evidence="2">
    <location>
        <begin position="258"/>
        <end position="282"/>
    </location>
</feature>
<feature type="repeat" description="TPR" evidence="1">
    <location>
        <begin position="346"/>
        <end position="379"/>
    </location>
</feature>
<dbReference type="InterPro" id="IPR019734">
    <property type="entry name" value="TPR_rpt"/>
</dbReference>
<gene>
    <name evidence="3" type="primary">yrrB</name>
    <name evidence="3" type="ORF">MAMC_01364</name>
</gene>
<name>A0A5E6MBP7_9BACT</name>
<dbReference type="Pfam" id="PF13365">
    <property type="entry name" value="Trypsin_2"/>
    <property type="match status" value="1"/>
</dbReference>
<dbReference type="Gene3D" id="1.25.40.10">
    <property type="entry name" value="Tetratricopeptide repeat domain"/>
    <property type="match status" value="2"/>
</dbReference>
<dbReference type="SUPFAM" id="SSF48452">
    <property type="entry name" value="TPR-like"/>
    <property type="match status" value="1"/>
</dbReference>
<evidence type="ECO:0000256" key="2">
    <source>
        <dbReference type="SAM" id="MobiDB-lite"/>
    </source>
</evidence>
<keyword evidence="1" id="KW-0802">TPR repeat</keyword>
<feature type="repeat" description="TPR" evidence="1">
    <location>
        <begin position="414"/>
        <end position="447"/>
    </location>
</feature>
<dbReference type="Proteomes" id="UP000381693">
    <property type="component" value="Unassembled WGS sequence"/>
</dbReference>
<feature type="repeat" description="TPR" evidence="1">
    <location>
        <begin position="448"/>
        <end position="481"/>
    </location>
</feature>